<evidence type="ECO:0000256" key="1">
    <source>
        <dbReference type="ARBA" id="ARBA00006484"/>
    </source>
</evidence>
<feature type="region of interest" description="Disordered" evidence="4">
    <location>
        <begin position="259"/>
        <end position="281"/>
    </location>
</feature>
<feature type="compositionally biased region" description="Basic and acidic residues" evidence="4">
    <location>
        <begin position="266"/>
        <end position="281"/>
    </location>
</feature>
<dbReference type="InterPro" id="IPR036291">
    <property type="entry name" value="NAD(P)-bd_dom_sf"/>
</dbReference>
<evidence type="ECO:0000313" key="6">
    <source>
        <dbReference type="EMBL" id="NKY89834.1"/>
    </source>
</evidence>
<dbReference type="SMART" id="SM00822">
    <property type="entry name" value="PKS_KR"/>
    <property type="match status" value="1"/>
</dbReference>
<dbReference type="PANTHER" id="PTHR44196:SF1">
    <property type="entry name" value="DEHYDROGENASE_REDUCTASE SDR FAMILY MEMBER 7B"/>
    <property type="match status" value="1"/>
</dbReference>
<evidence type="ECO:0000256" key="4">
    <source>
        <dbReference type="SAM" id="MobiDB-lite"/>
    </source>
</evidence>
<dbReference type="GO" id="GO:0016491">
    <property type="term" value="F:oxidoreductase activity"/>
    <property type="evidence" value="ECO:0007669"/>
    <property type="project" value="UniProtKB-KW"/>
</dbReference>
<evidence type="ECO:0000256" key="3">
    <source>
        <dbReference type="RuleBase" id="RU000363"/>
    </source>
</evidence>
<dbReference type="PRINTS" id="PR00080">
    <property type="entry name" value="SDRFAMILY"/>
</dbReference>
<dbReference type="SUPFAM" id="SSF51735">
    <property type="entry name" value="NAD(P)-binding Rossmann-fold domains"/>
    <property type="match status" value="1"/>
</dbReference>
<keyword evidence="2" id="KW-0560">Oxidoreductase</keyword>
<proteinExistence type="inferred from homology"/>
<sequence length="281" mass="29474">MPAPIAGRVVAVTGGARGIGREIARVLAEAGARVAIGDRDEPAAVATASELPGTVRGFALDVTDTASFRTFLAAVESLWGPIDVLVNNAGVMWVGPFDEEPEAATARMLEVNLHGVIRGVRLAAPAMRARGRGHIVTIASAAARLSPPGESTYAATKHGVLGYLTGVREELRGSGVSISVIMPGVVATELAAGTASGAAKLLEPAEVADVVLRTIERPRFEVTVPRYIGPLVRLAELLPQRLRDLTFRHLVPDQVGATRGSSVRAGYERTLTEPSDPGDRR</sequence>
<dbReference type="RefSeq" id="WP_051031954.1">
    <property type="nucleotide sequence ID" value="NZ_CAWPHS010000062.1"/>
</dbReference>
<protein>
    <submittedName>
        <fullName evidence="6">SDR family oxidoreductase</fullName>
    </submittedName>
</protein>
<feature type="domain" description="Ketoreductase" evidence="5">
    <location>
        <begin position="8"/>
        <end position="189"/>
    </location>
</feature>
<dbReference type="PROSITE" id="PS00061">
    <property type="entry name" value="ADH_SHORT"/>
    <property type="match status" value="1"/>
</dbReference>
<dbReference type="Gene3D" id="3.40.50.720">
    <property type="entry name" value="NAD(P)-binding Rossmann-like Domain"/>
    <property type="match status" value="1"/>
</dbReference>
<dbReference type="InterPro" id="IPR020904">
    <property type="entry name" value="Sc_DH/Rdtase_CS"/>
</dbReference>
<dbReference type="InterPro" id="IPR057326">
    <property type="entry name" value="KR_dom"/>
</dbReference>
<organism evidence="6 7">
    <name type="scientific">Nocardia veterana</name>
    <dbReference type="NCBI Taxonomy" id="132249"/>
    <lineage>
        <taxon>Bacteria</taxon>
        <taxon>Bacillati</taxon>
        <taxon>Actinomycetota</taxon>
        <taxon>Actinomycetes</taxon>
        <taxon>Mycobacteriales</taxon>
        <taxon>Nocardiaceae</taxon>
        <taxon>Nocardia</taxon>
    </lineage>
</organism>
<reference evidence="6 7" key="1">
    <citation type="submission" date="2020-04" db="EMBL/GenBank/DDBJ databases">
        <title>MicrobeNet Type strains.</title>
        <authorList>
            <person name="Nicholson A.C."/>
        </authorList>
    </citation>
    <scope>NUCLEOTIDE SEQUENCE [LARGE SCALE GENOMIC DNA]</scope>
    <source>
        <strain evidence="6 7">DSM 44445</strain>
    </source>
</reference>
<gene>
    <name evidence="6" type="ORF">HGA07_30145</name>
</gene>
<dbReference type="AlphaFoldDB" id="A0A7X6M4T0"/>
<dbReference type="Proteomes" id="UP000523447">
    <property type="component" value="Unassembled WGS sequence"/>
</dbReference>
<comment type="similarity">
    <text evidence="1 3">Belongs to the short-chain dehydrogenases/reductases (SDR) family.</text>
</comment>
<dbReference type="PANTHER" id="PTHR44196">
    <property type="entry name" value="DEHYDROGENASE/REDUCTASE SDR FAMILY MEMBER 7B"/>
    <property type="match status" value="1"/>
</dbReference>
<evidence type="ECO:0000256" key="2">
    <source>
        <dbReference type="ARBA" id="ARBA00023002"/>
    </source>
</evidence>
<evidence type="ECO:0000313" key="7">
    <source>
        <dbReference type="Proteomes" id="UP000523447"/>
    </source>
</evidence>
<evidence type="ECO:0000259" key="5">
    <source>
        <dbReference type="SMART" id="SM00822"/>
    </source>
</evidence>
<dbReference type="Pfam" id="PF00106">
    <property type="entry name" value="adh_short"/>
    <property type="match status" value="1"/>
</dbReference>
<dbReference type="PRINTS" id="PR00081">
    <property type="entry name" value="GDHRDH"/>
</dbReference>
<dbReference type="InterPro" id="IPR002347">
    <property type="entry name" value="SDR_fam"/>
</dbReference>
<dbReference type="EMBL" id="JAAXPE010000065">
    <property type="protein sequence ID" value="NKY89834.1"/>
    <property type="molecule type" value="Genomic_DNA"/>
</dbReference>
<dbReference type="NCBIfam" id="NF005878">
    <property type="entry name" value="PRK07825.1"/>
    <property type="match status" value="1"/>
</dbReference>
<name>A0A7X6M4T0_9NOCA</name>
<accession>A0A7X6M4T0</accession>
<comment type="caution">
    <text evidence="6">The sequence shown here is derived from an EMBL/GenBank/DDBJ whole genome shotgun (WGS) entry which is preliminary data.</text>
</comment>
<keyword evidence="7" id="KW-1185">Reference proteome</keyword>
<dbReference type="CDD" id="cd05233">
    <property type="entry name" value="SDR_c"/>
    <property type="match status" value="1"/>
</dbReference>
<dbReference type="GO" id="GO:0016020">
    <property type="term" value="C:membrane"/>
    <property type="evidence" value="ECO:0007669"/>
    <property type="project" value="TreeGrafter"/>
</dbReference>